<dbReference type="Proteomes" id="UP001065174">
    <property type="component" value="Chromosome"/>
</dbReference>
<organism evidence="2 3">
    <name type="scientific">Reichenbachiella agarivorans</name>
    <dbReference type="NCBI Taxonomy" id="2979464"/>
    <lineage>
        <taxon>Bacteria</taxon>
        <taxon>Pseudomonadati</taxon>
        <taxon>Bacteroidota</taxon>
        <taxon>Cytophagia</taxon>
        <taxon>Cytophagales</taxon>
        <taxon>Reichenbachiellaceae</taxon>
        <taxon>Reichenbachiella</taxon>
    </lineage>
</organism>
<dbReference type="Pfam" id="PF00014">
    <property type="entry name" value="Kunitz_BPTI"/>
    <property type="match status" value="1"/>
</dbReference>
<gene>
    <name evidence="2" type="ORF">N6H18_10735</name>
</gene>
<dbReference type="InterPro" id="IPR002223">
    <property type="entry name" value="Kunitz_BPTI"/>
</dbReference>
<feature type="domain" description="BPTI/Kunitz inhibitor" evidence="1">
    <location>
        <begin position="27"/>
        <end position="76"/>
    </location>
</feature>
<dbReference type="Gene3D" id="4.10.410.10">
    <property type="entry name" value="Pancreatic trypsin inhibitor Kunitz domain"/>
    <property type="match status" value="1"/>
</dbReference>
<dbReference type="SMART" id="SM00131">
    <property type="entry name" value="KU"/>
    <property type="match status" value="1"/>
</dbReference>
<name>A0ABY6CJZ5_9BACT</name>
<evidence type="ECO:0000313" key="3">
    <source>
        <dbReference type="Proteomes" id="UP001065174"/>
    </source>
</evidence>
<dbReference type="PROSITE" id="PS50279">
    <property type="entry name" value="BPTI_KUNITZ_2"/>
    <property type="match status" value="1"/>
</dbReference>
<dbReference type="InterPro" id="IPR036880">
    <property type="entry name" value="Kunitz_BPTI_sf"/>
</dbReference>
<evidence type="ECO:0000313" key="2">
    <source>
        <dbReference type="EMBL" id="UXP30828.1"/>
    </source>
</evidence>
<evidence type="ECO:0000259" key="1">
    <source>
        <dbReference type="PROSITE" id="PS50279"/>
    </source>
</evidence>
<protein>
    <submittedName>
        <fullName evidence="2">BPTI/Kunitz domain-containing protein</fullName>
    </submittedName>
</protein>
<dbReference type="InterPro" id="IPR050098">
    <property type="entry name" value="TFPI/VKTCI-like"/>
</dbReference>
<dbReference type="EMBL" id="CP106679">
    <property type="protein sequence ID" value="UXP30828.1"/>
    <property type="molecule type" value="Genomic_DNA"/>
</dbReference>
<keyword evidence="3" id="KW-1185">Reference proteome</keyword>
<reference evidence="2" key="1">
    <citation type="submission" date="2022-09" db="EMBL/GenBank/DDBJ databases">
        <title>Comparative genomics and taxonomic characterization of three novel marine species of genus Reichenbachiella exhibiting antioxidant and polysaccharide degradation activities.</title>
        <authorList>
            <person name="Muhammad N."/>
            <person name="Lee Y.-J."/>
            <person name="Ko J."/>
            <person name="Kim S.-G."/>
        </authorList>
    </citation>
    <scope>NUCLEOTIDE SEQUENCE</scope>
    <source>
        <strain evidence="2">BKB1-1</strain>
    </source>
</reference>
<dbReference type="PANTHER" id="PTHR10083">
    <property type="entry name" value="KUNITZ-TYPE PROTEASE INHIBITOR-RELATED"/>
    <property type="match status" value="1"/>
</dbReference>
<proteinExistence type="predicted"/>
<dbReference type="SUPFAM" id="SSF57362">
    <property type="entry name" value="BPTI-like"/>
    <property type="match status" value="1"/>
</dbReference>
<sequence length="85" mass="9581">MSRLMIAVLLIGVLSQCKEDCTQSDKCSLAPDAGFCYAYIPKYYYDKEEKQCKSFIYGGCGGEVPFETLEACENGCYCDRQVEEM</sequence>
<dbReference type="RefSeq" id="WP_262308274.1">
    <property type="nucleotide sequence ID" value="NZ_CP106679.1"/>
</dbReference>
<accession>A0ABY6CJZ5</accession>